<accession>A0AAD4AEZ1</accession>
<reference evidence="2" key="1">
    <citation type="journal article" date="2012" name="J. Bacteriol.">
        <title>Genome sequences of type strains of seven species of the marine bacterium Pseudoalteromonas.</title>
        <authorList>
            <person name="Xie B.B."/>
            <person name="Shu Y.L."/>
            <person name="Qin Q.L."/>
            <person name="Rong J.C."/>
            <person name="Zhang X.Y."/>
            <person name="Chen X.L."/>
            <person name="Shi M."/>
            <person name="He H.L."/>
            <person name="Zhou B.C."/>
            <person name="Zhang Y.Z."/>
        </authorList>
    </citation>
    <scope>NUCLEOTIDE SEQUENCE</scope>
    <source>
        <strain evidence="2">DSM 8771</strain>
    </source>
</reference>
<dbReference type="GO" id="GO:0003677">
    <property type="term" value="F:DNA binding"/>
    <property type="evidence" value="ECO:0007669"/>
    <property type="project" value="UniProtKB-KW"/>
</dbReference>
<dbReference type="PANTHER" id="PTHR38973:SF2">
    <property type="entry name" value="PARB_REPB_SPO0J FAMILY PLASMID PARTITION PROTEIN"/>
    <property type="match status" value="1"/>
</dbReference>
<dbReference type="AlphaFoldDB" id="A0AAD4AEZ1"/>
<name>A0AAD4AEZ1_9GAMM</name>
<dbReference type="SUPFAM" id="SSF110849">
    <property type="entry name" value="ParB/Sulfiredoxin"/>
    <property type="match status" value="1"/>
</dbReference>
<keyword evidence="1" id="KW-0238">DNA-binding</keyword>
<dbReference type="PANTHER" id="PTHR38973">
    <property type="entry name" value="PLASMID PARTITIONING CONTROL PROTEIN-RELATED"/>
    <property type="match status" value="1"/>
</dbReference>
<dbReference type="Gene3D" id="1.10.10.2830">
    <property type="match status" value="1"/>
</dbReference>
<dbReference type="RefSeq" id="WP_010365320.1">
    <property type="nucleotide sequence ID" value="NZ_AHBZ03000027.1"/>
</dbReference>
<dbReference type="Proteomes" id="UP000016487">
    <property type="component" value="Unassembled WGS sequence"/>
</dbReference>
<evidence type="ECO:0000313" key="3">
    <source>
        <dbReference type="Proteomes" id="UP000016487"/>
    </source>
</evidence>
<organism evidence="2 3">
    <name type="scientific">Pseudoalteromonas citrea</name>
    <dbReference type="NCBI Taxonomy" id="43655"/>
    <lineage>
        <taxon>Bacteria</taxon>
        <taxon>Pseudomonadati</taxon>
        <taxon>Pseudomonadota</taxon>
        <taxon>Gammaproteobacteria</taxon>
        <taxon>Alteromonadales</taxon>
        <taxon>Pseudoalteromonadaceae</taxon>
        <taxon>Pseudoalteromonas</taxon>
    </lineage>
</organism>
<dbReference type="InterPro" id="IPR036086">
    <property type="entry name" value="ParB/Sulfiredoxin_sf"/>
</dbReference>
<comment type="caution">
    <text evidence="2">The sequence shown here is derived from an EMBL/GenBank/DDBJ whole genome shotgun (WGS) entry which is preliminary data.</text>
</comment>
<reference evidence="2" key="2">
    <citation type="submission" date="2015-03" db="EMBL/GenBank/DDBJ databases">
        <title>Genome sequence of Pseudoalteromonas citrea.</title>
        <authorList>
            <person name="Xie B.-B."/>
            <person name="Rong J.-C."/>
            <person name="Qin Q.-L."/>
            <person name="Zhang Y.-Z."/>
        </authorList>
    </citation>
    <scope>NUCLEOTIDE SEQUENCE</scope>
    <source>
        <strain evidence="2">DSM 8771</strain>
    </source>
</reference>
<evidence type="ECO:0000256" key="1">
    <source>
        <dbReference type="ARBA" id="ARBA00023125"/>
    </source>
</evidence>
<proteinExistence type="predicted"/>
<evidence type="ECO:0000313" key="2">
    <source>
        <dbReference type="EMBL" id="KAF7764710.1"/>
    </source>
</evidence>
<dbReference type="EMBL" id="AHBZ03000027">
    <property type="protein sequence ID" value="KAF7764710.1"/>
    <property type="molecule type" value="Genomic_DNA"/>
</dbReference>
<gene>
    <name evidence="2" type="primary">parB</name>
    <name evidence="2" type="ORF">PCIT_b0760</name>
</gene>
<sequence>MAKKRKNDTRLDPFATPVEGSSLDDLLDQAKIGDVITMPAPSDPLRTITLTCQVIKPADIEKITQVYGQNRREQTLLNEKSVADILPAIKHDKRNLHPALCWQKEGQQWVLSGSRRRKACMLAEADYVVLSSADFNDADAKALAISSDQYIAPSLWELGQAYNATKRSLITQGLKGSYREIANIEGISHTAVADAIKAYEIIPKHVLSLYPTPNHLGREAAKKLISAIKENQTAFDKQIATFNEQLFVNDEQSDEKRAILITQFLTTFGDKANRSEALLENKYVKLQRNIKSGDVTIKIDNKVLTDKRLEQLQKLLAAYN</sequence>
<protein>
    <submittedName>
        <fullName evidence="2">Chromosome partitioning protein, ParB family</fullName>
    </submittedName>
</protein>